<dbReference type="PROSITE" id="PS00211">
    <property type="entry name" value="ABC_TRANSPORTER_1"/>
    <property type="match status" value="1"/>
</dbReference>
<name>A0A323TAN0_9BACI</name>
<reference evidence="5 6" key="1">
    <citation type="submission" date="2017-10" db="EMBL/GenBank/DDBJ databases">
        <title>Bacillus sp. nov., a halophilic bacterium isolated from a Keqin Lake.</title>
        <authorList>
            <person name="Wang H."/>
        </authorList>
    </citation>
    <scope>NUCLEOTIDE SEQUENCE [LARGE SCALE GENOMIC DNA]</scope>
    <source>
        <strain evidence="5 6">KQ-12</strain>
    </source>
</reference>
<dbReference type="InterPro" id="IPR003439">
    <property type="entry name" value="ABC_transporter-like_ATP-bd"/>
</dbReference>
<organism evidence="5 6">
    <name type="scientific">Salipaludibacillus keqinensis</name>
    <dbReference type="NCBI Taxonomy" id="2045207"/>
    <lineage>
        <taxon>Bacteria</taxon>
        <taxon>Bacillati</taxon>
        <taxon>Bacillota</taxon>
        <taxon>Bacilli</taxon>
        <taxon>Bacillales</taxon>
        <taxon>Bacillaceae</taxon>
    </lineage>
</organism>
<gene>
    <name evidence="5" type="ORF">CR194_17625</name>
</gene>
<dbReference type="SUPFAM" id="SSF52540">
    <property type="entry name" value="P-loop containing nucleoside triphosphate hydrolases"/>
    <property type="match status" value="1"/>
</dbReference>
<evidence type="ECO:0000313" key="6">
    <source>
        <dbReference type="Proteomes" id="UP000248214"/>
    </source>
</evidence>
<dbReference type="GO" id="GO:0016887">
    <property type="term" value="F:ATP hydrolysis activity"/>
    <property type="evidence" value="ECO:0007669"/>
    <property type="project" value="InterPro"/>
</dbReference>
<dbReference type="PANTHER" id="PTHR42781">
    <property type="entry name" value="SPERMIDINE/PUTRESCINE IMPORT ATP-BINDING PROTEIN POTA"/>
    <property type="match status" value="1"/>
</dbReference>
<keyword evidence="2" id="KW-0547">Nucleotide-binding</keyword>
<dbReference type="PANTHER" id="PTHR42781:SF4">
    <property type="entry name" value="SPERMIDINE_PUTRESCINE IMPORT ATP-BINDING PROTEIN POTA"/>
    <property type="match status" value="1"/>
</dbReference>
<dbReference type="InterPro" id="IPR027417">
    <property type="entry name" value="P-loop_NTPase"/>
</dbReference>
<keyword evidence="3" id="KW-0067">ATP-binding</keyword>
<dbReference type="GO" id="GO:0005524">
    <property type="term" value="F:ATP binding"/>
    <property type="evidence" value="ECO:0007669"/>
    <property type="project" value="UniProtKB-KW"/>
</dbReference>
<dbReference type="RefSeq" id="WP_110611506.1">
    <property type="nucleotide sequence ID" value="NZ_PDOD01000005.1"/>
</dbReference>
<dbReference type="Proteomes" id="UP000248214">
    <property type="component" value="Unassembled WGS sequence"/>
</dbReference>
<dbReference type="SMART" id="SM00382">
    <property type="entry name" value="AAA"/>
    <property type="match status" value="1"/>
</dbReference>
<evidence type="ECO:0000256" key="2">
    <source>
        <dbReference type="ARBA" id="ARBA00022741"/>
    </source>
</evidence>
<evidence type="ECO:0000259" key="4">
    <source>
        <dbReference type="PROSITE" id="PS50893"/>
    </source>
</evidence>
<dbReference type="InterPro" id="IPR003593">
    <property type="entry name" value="AAA+_ATPase"/>
</dbReference>
<dbReference type="AlphaFoldDB" id="A0A323TAN0"/>
<feature type="domain" description="ABC transporter" evidence="4">
    <location>
        <begin position="1"/>
        <end position="232"/>
    </location>
</feature>
<dbReference type="OrthoDB" id="9802264at2"/>
<dbReference type="SUPFAM" id="SSF50331">
    <property type="entry name" value="MOP-like"/>
    <property type="match status" value="1"/>
</dbReference>
<evidence type="ECO:0000256" key="1">
    <source>
        <dbReference type="ARBA" id="ARBA00022448"/>
    </source>
</evidence>
<evidence type="ECO:0000256" key="3">
    <source>
        <dbReference type="ARBA" id="ARBA00022840"/>
    </source>
</evidence>
<sequence>MLDVNIKKSYNSFQLNIEFQANPGITGILGPSGCGKSLTLQSLAGIMKPDKGKITMNQQTWYDSGRTFWKPQQRKVGYLFQNYALFPHLTVEQNIAYGLKGMLKHEKNQRVEKWLKTIQLETYKDRHPSKLSGGQQQRVALARSMITEPQLLLLDEPFSALDQHIRHSLEEDLRRIIDETFHGVVLLVTHNIEEAFRMCNSIMLLNEGEVIQKGDRRDVLKIPASKKAAEIVGCENVFKVSSWEKEGLSIKVNTHGHIFQLKKQKVENLAHIGIRSDDVRITTWKGTDDNCFPGEILHITEGVKSFKHTVRVGSLSVHIEEVNQEEANLRWKVGDRCYVTFPQEKLICMEK</sequence>
<keyword evidence="1" id="KW-0813">Transport</keyword>
<evidence type="ECO:0000313" key="5">
    <source>
        <dbReference type="EMBL" id="PYZ92016.1"/>
    </source>
</evidence>
<dbReference type="InterPro" id="IPR008995">
    <property type="entry name" value="Mo/tungstate-bd_C_term_dom"/>
</dbReference>
<protein>
    <recommendedName>
        <fullName evidence="4">ABC transporter domain-containing protein</fullName>
    </recommendedName>
</protein>
<dbReference type="InterPro" id="IPR017871">
    <property type="entry name" value="ABC_transporter-like_CS"/>
</dbReference>
<comment type="caution">
    <text evidence="5">The sequence shown here is derived from an EMBL/GenBank/DDBJ whole genome shotgun (WGS) entry which is preliminary data.</text>
</comment>
<proteinExistence type="predicted"/>
<dbReference type="Gene3D" id="3.40.50.300">
    <property type="entry name" value="P-loop containing nucleotide triphosphate hydrolases"/>
    <property type="match status" value="1"/>
</dbReference>
<keyword evidence="6" id="KW-1185">Reference proteome</keyword>
<dbReference type="Pfam" id="PF00005">
    <property type="entry name" value="ABC_tran"/>
    <property type="match status" value="1"/>
</dbReference>
<dbReference type="InterPro" id="IPR050093">
    <property type="entry name" value="ABC_SmlMolc_Importer"/>
</dbReference>
<accession>A0A323TAN0</accession>
<dbReference type="EMBL" id="PDOD01000005">
    <property type="protein sequence ID" value="PYZ92016.1"/>
    <property type="molecule type" value="Genomic_DNA"/>
</dbReference>
<dbReference type="PROSITE" id="PS50893">
    <property type="entry name" value="ABC_TRANSPORTER_2"/>
    <property type="match status" value="1"/>
</dbReference>